<feature type="compositionally biased region" description="Acidic residues" evidence="2">
    <location>
        <begin position="593"/>
        <end position="604"/>
    </location>
</feature>
<feature type="compositionally biased region" description="Basic and acidic residues" evidence="2">
    <location>
        <begin position="1"/>
        <end position="20"/>
    </location>
</feature>
<evidence type="ECO:0000313" key="3">
    <source>
        <dbReference type="EMBL" id="KAL3883113.1"/>
    </source>
</evidence>
<organism evidence="3 4">
    <name type="scientific">Sinanodonta woodiana</name>
    <name type="common">Chinese pond mussel</name>
    <name type="synonym">Anodonta woodiana</name>
    <dbReference type="NCBI Taxonomy" id="1069815"/>
    <lineage>
        <taxon>Eukaryota</taxon>
        <taxon>Metazoa</taxon>
        <taxon>Spiralia</taxon>
        <taxon>Lophotrochozoa</taxon>
        <taxon>Mollusca</taxon>
        <taxon>Bivalvia</taxon>
        <taxon>Autobranchia</taxon>
        <taxon>Heteroconchia</taxon>
        <taxon>Palaeoheterodonta</taxon>
        <taxon>Unionida</taxon>
        <taxon>Unionoidea</taxon>
        <taxon>Unionidae</taxon>
        <taxon>Unioninae</taxon>
        <taxon>Sinanodonta</taxon>
    </lineage>
</organism>
<feature type="region of interest" description="Disordered" evidence="2">
    <location>
        <begin position="166"/>
        <end position="484"/>
    </location>
</feature>
<name>A0ABD3XCF1_SINWO</name>
<feature type="compositionally biased region" description="Basic and acidic residues" evidence="2">
    <location>
        <begin position="460"/>
        <end position="471"/>
    </location>
</feature>
<evidence type="ECO:0000256" key="1">
    <source>
        <dbReference type="ARBA" id="ARBA00022703"/>
    </source>
</evidence>
<feature type="compositionally biased region" description="Polar residues" evidence="2">
    <location>
        <begin position="348"/>
        <end position="396"/>
    </location>
</feature>
<keyword evidence="1" id="KW-0053">Apoptosis</keyword>
<feature type="compositionally biased region" description="Basic and acidic residues" evidence="2">
    <location>
        <begin position="579"/>
        <end position="591"/>
    </location>
</feature>
<dbReference type="InterPro" id="IPR002475">
    <property type="entry name" value="Bcl2-like"/>
</dbReference>
<dbReference type="PROSITE" id="PS50062">
    <property type="entry name" value="BCL2_FAMILY"/>
    <property type="match status" value="1"/>
</dbReference>
<dbReference type="SUPFAM" id="SSF56854">
    <property type="entry name" value="Bcl-2 inhibitors of programmed cell death"/>
    <property type="match status" value="1"/>
</dbReference>
<comment type="caution">
    <text evidence="3">The sequence shown here is derived from an EMBL/GenBank/DDBJ whole genome shotgun (WGS) entry which is preliminary data.</text>
</comment>
<dbReference type="Proteomes" id="UP001634394">
    <property type="component" value="Unassembled WGS sequence"/>
</dbReference>
<feature type="region of interest" description="Disordered" evidence="2">
    <location>
        <begin position="1"/>
        <end position="34"/>
    </location>
</feature>
<feature type="compositionally biased region" description="Basic and acidic residues" evidence="2">
    <location>
        <begin position="73"/>
        <end position="83"/>
    </location>
</feature>
<feature type="compositionally biased region" description="Polar residues" evidence="2">
    <location>
        <begin position="654"/>
        <end position="663"/>
    </location>
</feature>
<feature type="compositionally biased region" description="Low complexity" evidence="2">
    <location>
        <begin position="664"/>
        <end position="675"/>
    </location>
</feature>
<sequence>MADPENLSKMEKTEKLDNFLKTRRRQSPRKQEVTLSKVNEEAAIILEEFLKQKLRSKSVTSDTFVGTQYQKVTDIENGKKETNSDDITSSYFECESLEDNIPYADEDDIGIRAKSEPPNAQPLGASYNALLHPEAGNNYRIVKSKSLSPSPSHPRDLHLNLTREVEMPPSLPDHSSFITNKGISRGKSSLYPPPPPPPSTPYTSSVQSSKRSSPVLNIHQTSDSSTSSPLRFISDKSTPTPISSTSDKSSPYPATSISSKSIPSPVAGISDKSTPSPVTGSYDKSTPSPVTGSYDKSTPSPVAGITDTHIPSPVTGSSDKSTSSPVTGSSDKSTPSPVTGSSDKRTPSPVTGSYDKSTPSPLTGSSVKSTPSPVSLSEYDQGTARSSNSPKFSSLPESDRGSLSKTHIQIPPNKIRHRSGSISSADTVAEEIDERKKKSVFKRARERLSRALTIQKRKKDSKDENNKNKKETKLRKRSNKSNKIKAELNDALELDGPKESIAETVENGGFFGTLRRLTWGSIRKKKSERKPHGNTITSLGKKKNAEDFSDTVYADGADLPKDESHLPKTQSDTFPKFQKQKDIKSHAHLDLSSDIDLEVDDSGDEGQSKNVPLGEKSELEKEAIYQKIAERLVVIGDNFIADSQSGHSHAKRSQGVSSASSPNSKSEVQSSSGESNPDVIKKTELSSLERELTDCFKQKANQIDERLESEARTAVLRIVRQGVTYSNFQREVTRAIGHEVGWNQLSALFHITKRAVSIAEAGGAVAVQFKEWSLQYFADKYASWIVGQGGWDSMLSDEDTDVD</sequence>
<feature type="region of interest" description="Disordered" evidence="2">
    <location>
        <begin position="65"/>
        <end position="86"/>
    </location>
</feature>
<dbReference type="GO" id="GO:0006915">
    <property type="term" value="P:apoptotic process"/>
    <property type="evidence" value="ECO:0007669"/>
    <property type="project" value="UniProtKB-KW"/>
</dbReference>
<feature type="region of interest" description="Disordered" evidence="2">
    <location>
        <begin position="521"/>
        <end position="615"/>
    </location>
</feature>
<evidence type="ECO:0000256" key="2">
    <source>
        <dbReference type="SAM" id="MobiDB-lite"/>
    </source>
</evidence>
<feature type="compositionally biased region" description="Polar residues" evidence="2">
    <location>
        <begin position="214"/>
        <end position="262"/>
    </location>
</feature>
<feature type="region of interest" description="Disordered" evidence="2">
    <location>
        <begin position="643"/>
        <end position="680"/>
    </location>
</feature>
<proteinExistence type="predicted"/>
<dbReference type="EMBL" id="JBJQND010000003">
    <property type="protein sequence ID" value="KAL3883113.1"/>
    <property type="molecule type" value="Genomic_DNA"/>
</dbReference>
<feature type="compositionally biased region" description="Basic residues" evidence="2">
    <location>
        <begin position="472"/>
        <end position="483"/>
    </location>
</feature>
<evidence type="ECO:0000313" key="4">
    <source>
        <dbReference type="Proteomes" id="UP001634394"/>
    </source>
</evidence>
<keyword evidence="4" id="KW-1185">Reference proteome</keyword>
<dbReference type="InterPro" id="IPR036834">
    <property type="entry name" value="Bcl-2-like_sf"/>
</dbReference>
<feature type="compositionally biased region" description="Low complexity" evidence="2">
    <location>
        <begin position="201"/>
        <end position="213"/>
    </location>
</feature>
<dbReference type="AlphaFoldDB" id="A0ABD3XCF1"/>
<dbReference type="Gene3D" id="1.10.437.10">
    <property type="entry name" value="Blc2-like"/>
    <property type="match status" value="1"/>
</dbReference>
<reference evidence="3 4" key="1">
    <citation type="submission" date="2024-11" db="EMBL/GenBank/DDBJ databases">
        <title>Chromosome-level genome assembly of the freshwater bivalve Anodonta woodiana.</title>
        <authorList>
            <person name="Chen X."/>
        </authorList>
    </citation>
    <scope>NUCLEOTIDE SEQUENCE [LARGE SCALE GENOMIC DNA]</scope>
    <source>
        <strain evidence="3">MN2024</strain>
        <tissue evidence="3">Gills</tissue>
    </source>
</reference>
<gene>
    <name evidence="3" type="ORF">ACJMK2_029406</name>
</gene>
<protein>
    <submittedName>
        <fullName evidence="3">Uncharacterized protein</fullName>
    </submittedName>
</protein>
<accession>A0ABD3XCF1</accession>
<feature type="compositionally biased region" description="Pro residues" evidence="2">
    <location>
        <begin position="191"/>
        <end position="200"/>
    </location>
</feature>
<feature type="compositionally biased region" description="Polar residues" evidence="2">
    <location>
        <begin position="271"/>
        <end position="300"/>
    </location>
</feature>
<feature type="compositionally biased region" description="Polar residues" evidence="2">
    <location>
        <begin position="314"/>
        <end position="341"/>
    </location>
</feature>